<dbReference type="InterPro" id="IPR036844">
    <property type="entry name" value="Hint_dom_sf"/>
</dbReference>
<dbReference type="EMBL" id="JAUDJE010000003">
    <property type="protein sequence ID" value="MDM9558294.1"/>
    <property type="molecule type" value="Genomic_DNA"/>
</dbReference>
<accession>A0ABT7VZD2</accession>
<proteinExistence type="predicted"/>
<comment type="caution">
    <text evidence="2">The sequence shown here is derived from an EMBL/GenBank/DDBJ whole genome shotgun (WGS) entry which is preliminary data.</text>
</comment>
<dbReference type="RefSeq" id="WP_289784461.1">
    <property type="nucleotide sequence ID" value="NZ_JAUDJE010000003.1"/>
</dbReference>
<dbReference type="Pfam" id="PF13403">
    <property type="entry name" value="Hint_2"/>
    <property type="match status" value="1"/>
</dbReference>
<name>A0ABT7VZD2_9BORD</name>
<evidence type="ECO:0000313" key="2">
    <source>
        <dbReference type="EMBL" id="MDM9558294.1"/>
    </source>
</evidence>
<gene>
    <name evidence="2" type="ORF">QUC21_04590</name>
</gene>
<reference evidence="2" key="1">
    <citation type="submission" date="2023-06" db="EMBL/GenBank/DDBJ databases">
        <title>full genome analysis of Phenantherene degrader P3.</title>
        <authorList>
            <person name="Akbar A."/>
            <person name="Rahmeh R."/>
            <person name="Kishk M."/>
        </authorList>
    </citation>
    <scope>NUCLEOTIDE SEQUENCE</scope>
    <source>
        <strain evidence="2">P3</strain>
    </source>
</reference>
<organism evidence="2 3">
    <name type="scientific">Bordetella petrii</name>
    <dbReference type="NCBI Taxonomy" id="94624"/>
    <lineage>
        <taxon>Bacteria</taxon>
        <taxon>Pseudomonadati</taxon>
        <taxon>Pseudomonadota</taxon>
        <taxon>Betaproteobacteria</taxon>
        <taxon>Burkholderiales</taxon>
        <taxon>Alcaligenaceae</taxon>
        <taxon>Bordetella</taxon>
    </lineage>
</organism>
<dbReference type="Gene3D" id="2.170.16.10">
    <property type="entry name" value="Hedgehog/Intein (Hint) domain"/>
    <property type="match status" value="1"/>
</dbReference>
<protein>
    <submittedName>
        <fullName evidence="2">Hint domain-containing protein</fullName>
    </submittedName>
</protein>
<dbReference type="SUPFAM" id="SSF51294">
    <property type="entry name" value="Hedgehog/intein (Hint) domain"/>
    <property type="match status" value="1"/>
</dbReference>
<sequence length="529" mass="57333">MADISLTPENPTWTWTDAETDTEFNFALNVDNGAVNFTDAGSVTANFDGSHPFSIYAENTNLLIGNLNGGAGDQPITLQVGPNSTTGFSQFQPQWLDNMTIDFSQAGGTGTVAMNVDNITTNPTDVLHITGVEGGASFTFVGATPDHAELSDGILTFYEADNTPILQVQADNFTQEDVDSLEFNGNTVSFACFLRGTLIATPDGEKPVEALQPGDQVRTASGGVATVKWIGRRTLYAAHIPESHAIRAFPVRIAAGALAPGIPARDLHVSPGHHMYFDGKLIPAMLLVNGKTIVQDFSRKVFEYFHVELEQFDILLSEGAPSESYVDTGNRSMFQNVNNVTLLADFGPPAGRPVLEGVEVLRSGPEVAAVRKRLLERAGQLTQSVRVSDPGLKVEVNGLPAQAQPHDAAESVYRFRLPDADAGDIHLLSRSAVVRETSAFARRDLRQIGVGLVRITIEDDDGRRDISLTDAQLRGMHVPQDVHGALMRWTDGHAVIPRSLHRARGNAVLELHVLRTYSYWESAQTRQAA</sequence>
<evidence type="ECO:0000259" key="1">
    <source>
        <dbReference type="Pfam" id="PF13403"/>
    </source>
</evidence>
<feature type="domain" description="Hedgehog/Intein (Hint)" evidence="1">
    <location>
        <begin position="192"/>
        <end position="328"/>
    </location>
</feature>
<evidence type="ECO:0000313" key="3">
    <source>
        <dbReference type="Proteomes" id="UP001175604"/>
    </source>
</evidence>
<keyword evidence="3" id="KW-1185">Reference proteome</keyword>
<dbReference type="InterPro" id="IPR028992">
    <property type="entry name" value="Hedgehog/Intein_dom"/>
</dbReference>
<dbReference type="Proteomes" id="UP001175604">
    <property type="component" value="Unassembled WGS sequence"/>
</dbReference>